<dbReference type="InterPro" id="IPR015421">
    <property type="entry name" value="PyrdxlP-dep_Trfase_major"/>
</dbReference>
<dbReference type="EC" id="3.7.1.3" evidence="4 5"/>
<comment type="pathway">
    <text evidence="4 5">Cofactor biosynthesis; NAD(+) biosynthesis; quinolinate from L-kynurenine: step 2/3.</text>
</comment>
<gene>
    <name evidence="4" type="primary">KYNU</name>
    <name evidence="6" type="ORF">OXX778_LOCUS10911</name>
</gene>
<dbReference type="PANTHER" id="PTHR14084">
    <property type="entry name" value="KYNURENINASE"/>
    <property type="match status" value="1"/>
</dbReference>
<keyword evidence="2 4" id="KW-0378">Hydrolase</keyword>
<dbReference type="InterPro" id="IPR015422">
    <property type="entry name" value="PyrdxlP-dep_Trfase_small"/>
</dbReference>
<proteinExistence type="inferred from homology"/>
<dbReference type="GO" id="GO:0030429">
    <property type="term" value="F:kynureninase activity"/>
    <property type="evidence" value="ECO:0007669"/>
    <property type="project" value="UniProtKB-UniRule"/>
</dbReference>
<organism evidence="6 7">
    <name type="scientific">Brachionus calyciflorus</name>
    <dbReference type="NCBI Taxonomy" id="104777"/>
    <lineage>
        <taxon>Eukaryota</taxon>
        <taxon>Metazoa</taxon>
        <taxon>Spiralia</taxon>
        <taxon>Gnathifera</taxon>
        <taxon>Rotifera</taxon>
        <taxon>Eurotatoria</taxon>
        <taxon>Monogononta</taxon>
        <taxon>Pseudotrocha</taxon>
        <taxon>Ploima</taxon>
        <taxon>Brachionidae</taxon>
        <taxon>Brachionus</taxon>
    </lineage>
</organism>
<reference evidence="6" key="1">
    <citation type="submission" date="2021-02" db="EMBL/GenBank/DDBJ databases">
        <authorList>
            <person name="Nowell W R."/>
        </authorList>
    </citation>
    <scope>NUCLEOTIDE SEQUENCE</scope>
    <source>
        <strain evidence="6">Ploen Becks lab</strain>
    </source>
</reference>
<feature type="binding site" evidence="4">
    <location>
        <begin position="165"/>
        <end position="168"/>
    </location>
    <ligand>
        <name>pyridoxal 5'-phosphate</name>
        <dbReference type="ChEBI" id="CHEBI:597326"/>
    </ligand>
</feature>
<feature type="binding site" evidence="4">
    <location>
        <position position="137"/>
    </location>
    <ligand>
        <name>pyridoxal 5'-phosphate</name>
        <dbReference type="ChEBI" id="CHEBI:597326"/>
    </ligand>
</feature>
<dbReference type="EMBL" id="CAJNOC010001785">
    <property type="protein sequence ID" value="CAF0891022.1"/>
    <property type="molecule type" value="Genomic_DNA"/>
</dbReference>
<dbReference type="InterPro" id="IPR015424">
    <property type="entry name" value="PyrdxlP-dep_Trfase"/>
</dbReference>
<keyword evidence="1 4" id="KW-0662">Pyridine nucleotide biosynthesis</keyword>
<keyword evidence="7" id="KW-1185">Reference proteome</keyword>
<comment type="function">
    <text evidence="4 5">Catalyzes the cleavage of L-kynurenine (L-Kyn) and L-3-hydroxykynurenine (L-3OHKyn) into anthranilic acid (AA) and 3-hydroxyanthranilic acid (3-OHAA), respectively.</text>
</comment>
<feature type="binding site" evidence="4">
    <location>
        <position position="138"/>
    </location>
    <ligand>
        <name>pyridoxal 5'-phosphate</name>
        <dbReference type="ChEBI" id="CHEBI:597326"/>
    </ligand>
</feature>
<feature type="binding site" evidence="4">
    <location>
        <position position="275"/>
    </location>
    <ligand>
        <name>pyridoxal 5'-phosphate</name>
        <dbReference type="ChEBI" id="CHEBI:597326"/>
    </ligand>
</feature>
<dbReference type="UniPathway" id="UPA00253">
    <property type="reaction ID" value="UER00329"/>
</dbReference>
<dbReference type="GO" id="GO:0019805">
    <property type="term" value="P:quinolinate biosynthetic process"/>
    <property type="evidence" value="ECO:0007669"/>
    <property type="project" value="UniProtKB-UniRule"/>
</dbReference>
<comment type="similarity">
    <text evidence="4 5">Belongs to the kynureninase family.</text>
</comment>
<evidence type="ECO:0000256" key="2">
    <source>
        <dbReference type="ARBA" id="ARBA00022801"/>
    </source>
</evidence>
<dbReference type="GO" id="GO:0043420">
    <property type="term" value="P:anthranilate metabolic process"/>
    <property type="evidence" value="ECO:0007669"/>
    <property type="project" value="UniProtKB-UniRule"/>
</dbReference>
<comment type="caution">
    <text evidence="6">The sequence shown here is derived from an EMBL/GenBank/DDBJ whole genome shotgun (WGS) entry which is preliminary data.</text>
</comment>
<dbReference type="AlphaFoldDB" id="A0A813YZ10"/>
<dbReference type="UniPathway" id="UPA00334">
    <property type="reaction ID" value="UER00455"/>
</dbReference>
<dbReference type="OrthoDB" id="5978656at2759"/>
<dbReference type="NCBIfam" id="TIGR01814">
    <property type="entry name" value="kynureninase"/>
    <property type="match status" value="1"/>
</dbReference>
<dbReference type="FunFam" id="3.40.640.10:FF:000031">
    <property type="entry name" value="Kynureninase"/>
    <property type="match status" value="1"/>
</dbReference>
<evidence type="ECO:0000313" key="6">
    <source>
        <dbReference type="EMBL" id="CAF0891022.1"/>
    </source>
</evidence>
<keyword evidence="4 5" id="KW-0963">Cytoplasm</keyword>
<evidence type="ECO:0000256" key="4">
    <source>
        <dbReference type="HAMAP-Rule" id="MF_03017"/>
    </source>
</evidence>
<dbReference type="Proteomes" id="UP000663879">
    <property type="component" value="Unassembled WGS sequence"/>
</dbReference>
<dbReference type="GO" id="GO:0034354">
    <property type="term" value="P:'de novo' NAD+ biosynthetic process from L-tryptophan"/>
    <property type="evidence" value="ECO:0007669"/>
    <property type="project" value="UniProtKB-UniRule"/>
</dbReference>
<comment type="subunit">
    <text evidence="4 5">Homodimer.</text>
</comment>
<feature type="binding site" evidence="4">
    <location>
        <position position="221"/>
    </location>
    <ligand>
        <name>pyridoxal 5'-phosphate</name>
        <dbReference type="ChEBI" id="CHEBI:597326"/>
    </ligand>
</feature>
<dbReference type="PANTHER" id="PTHR14084:SF0">
    <property type="entry name" value="KYNURENINASE"/>
    <property type="match status" value="1"/>
</dbReference>
<evidence type="ECO:0000256" key="3">
    <source>
        <dbReference type="ARBA" id="ARBA00022898"/>
    </source>
</evidence>
<feature type="binding site" evidence="4">
    <location>
        <position position="333"/>
    </location>
    <ligand>
        <name>pyridoxal 5'-phosphate</name>
        <dbReference type="ChEBI" id="CHEBI:597326"/>
    </ligand>
</feature>
<comment type="pathway">
    <text evidence="4 5">Amino-acid degradation; L-kynurenine degradation; L-alanine and anthranilate from L-kynurenine: step 1/1.</text>
</comment>
<dbReference type="GO" id="GO:0097053">
    <property type="term" value="P:L-kynurenine catabolic process"/>
    <property type="evidence" value="ECO:0007669"/>
    <property type="project" value="UniProtKB-UniRule"/>
</dbReference>
<dbReference type="HAMAP" id="MF_01970">
    <property type="entry name" value="Kynureninase"/>
    <property type="match status" value="1"/>
</dbReference>
<feature type="binding site" evidence="4">
    <location>
        <position position="250"/>
    </location>
    <ligand>
        <name>pyridoxal 5'-phosphate</name>
        <dbReference type="ChEBI" id="CHEBI:597326"/>
    </ligand>
</feature>
<feature type="binding site" evidence="4">
    <location>
        <position position="305"/>
    </location>
    <ligand>
        <name>pyridoxal 5'-phosphate</name>
        <dbReference type="ChEBI" id="CHEBI:597326"/>
    </ligand>
</feature>
<dbReference type="GO" id="GO:0030170">
    <property type="term" value="F:pyridoxal phosphate binding"/>
    <property type="evidence" value="ECO:0007669"/>
    <property type="project" value="UniProtKB-UniRule"/>
</dbReference>
<name>A0A813YZ10_9BILA</name>
<keyword evidence="3 4" id="KW-0663">Pyridoxal phosphate</keyword>
<dbReference type="Gene3D" id="3.40.640.10">
    <property type="entry name" value="Type I PLP-dependent aspartate aminotransferase-like (Major domain)"/>
    <property type="match status" value="1"/>
</dbReference>
<protein>
    <recommendedName>
        <fullName evidence="4 5">Kynureninase</fullName>
        <ecNumber evidence="4 5">3.7.1.3</ecNumber>
    </recommendedName>
    <alternativeName>
        <fullName evidence="4">L-kynurenine hydrolase</fullName>
    </alternativeName>
</protein>
<sequence length="457" mass="52641">MVSYFSLRKPIDDLTSISYKTGINILDEEFSHFLDQSFPSYRSKFHYPKLKNLKRVDFERFEDTNQECIYFCGHSLGLQPIETKLETQKFLDKWANLGVTGHFDGDDPWVLMEEKVKPLMADLVGAKKDEIGIMNSLTVNLNLLLISFYQPIGKRTKILLEDNAFPSDHYTIESQLKLHNLEPKDHMICLKPREGEFTLRKEDILSTIEEKGDDIALVLFSGIQYFTGQLFPIQEISEAVHKKGCKVGFDLAHAVGNVKLKLHDWKVDFAVWCTYKYLNSGPGGIGAIFLHENNFDYECKKLDGWWGHDLNTRFLMTNKMEYSLGASKYSMSTPPSILINCLATSLKIFKEANFDVLVNKSIFLTAYLEYLLERKINDSNSSLFEQITPKCPLERGAHISIRFSRNVSIVYEELKKSGVLCDFRSPNVLRFSPTPLYNTFKEVFDFVEILNKCLQKN</sequence>
<accession>A0A813YZ10</accession>
<feature type="binding site" evidence="4">
    <location>
        <position position="253"/>
    </location>
    <ligand>
        <name>pyridoxal 5'-phosphate</name>
        <dbReference type="ChEBI" id="CHEBI:597326"/>
    </ligand>
</feature>
<feature type="modified residue" description="N6-(pyridoxal phosphate)lysine" evidence="4">
    <location>
        <position position="276"/>
    </location>
</feature>
<dbReference type="GO" id="GO:0019441">
    <property type="term" value="P:L-tryptophan catabolic process to kynurenine"/>
    <property type="evidence" value="ECO:0007669"/>
    <property type="project" value="TreeGrafter"/>
</dbReference>
<evidence type="ECO:0000313" key="7">
    <source>
        <dbReference type="Proteomes" id="UP000663879"/>
    </source>
</evidence>
<comment type="catalytic activity">
    <reaction evidence="4 5">
        <text>L-kynurenine + H2O = anthranilate + L-alanine + H(+)</text>
        <dbReference type="Rhea" id="RHEA:16813"/>
        <dbReference type="ChEBI" id="CHEBI:15377"/>
        <dbReference type="ChEBI" id="CHEBI:15378"/>
        <dbReference type="ChEBI" id="CHEBI:16567"/>
        <dbReference type="ChEBI" id="CHEBI:57959"/>
        <dbReference type="ChEBI" id="CHEBI:57972"/>
        <dbReference type="EC" id="3.7.1.3"/>
    </reaction>
</comment>
<evidence type="ECO:0000256" key="1">
    <source>
        <dbReference type="ARBA" id="ARBA00022642"/>
    </source>
</evidence>
<comment type="subcellular location">
    <subcellularLocation>
        <location evidence="4 5">Cytoplasm</location>
    </subcellularLocation>
</comment>
<dbReference type="PIRSF" id="PIRSF038800">
    <property type="entry name" value="KYNU"/>
    <property type="match status" value="1"/>
</dbReference>
<evidence type="ECO:0000256" key="5">
    <source>
        <dbReference type="PIRNR" id="PIRNR038800"/>
    </source>
</evidence>
<dbReference type="Pfam" id="PF22580">
    <property type="entry name" value="KYNU_C"/>
    <property type="match status" value="1"/>
</dbReference>
<dbReference type="GO" id="GO:0005737">
    <property type="term" value="C:cytoplasm"/>
    <property type="evidence" value="ECO:0007669"/>
    <property type="project" value="UniProtKB-SubCell"/>
</dbReference>
<dbReference type="SUPFAM" id="SSF53383">
    <property type="entry name" value="PLP-dependent transferases"/>
    <property type="match status" value="1"/>
</dbReference>
<comment type="cofactor">
    <cofactor evidence="4 5">
        <name>pyridoxal 5'-phosphate</name>
        <dbReference type="ChEBI" id="CHEBI:597326"/>
    </cofactor>
</comment>
<comment type="catalytic activity">
    <reaction evidence="5">
        <text>3-hydroxy-L-kynurenine + H2O = 3-hydroxyanthranilate + L-alanine + H(+)</text>
        <dbReference type="Rhea" id="RHEA:25143"/>
        <dbReference type="ChEBI" id="CHEBI:15377"/>
        <dbReference type="ChEBI" id="CHEBI:15378"/>
        <dbReference type="ChEBI" id="CHEBI:36559"/>
        <dbReference type="ChEBI" id="CHEBI:57972"/>
        <dbReference type="ChEBI" id="CHEBI:58125"/>
        <dbReference type="EC" id="3.7.1.3"/>
    </reaction>
</comment>
<dbReference type="InterPro" id="IPR010111">
    <property type="entry name" value="Kynureninase"/>
</dbReference>
<dbReference type="Gene3D" id="3.90.1150.10">
    <property type="entry name" value="Aspartate Aminotransferase, domain 1"/>
    <property type="match status" value="1"/>
</dbReference>